<dbReference type="InterPro" id="IPR001131">
    <property type="entry name" value="Peptidase_M24B_aminopep-P_CS"/>
</dbReference>
<evidence type="ECO:0000313" key="12">
    <source>
        <dbReference type="EMBL" id="MDT0617668.1"/>
    </source>
</evidence>
<dbReference type="EMBL" id="JAVRHY010000003">
    <property type="protein sequence ID" value="MDT0617668.1"/>
    <property type="molecule type" value="Genomic_DNA"/>
</dbReference>
<dbReference type="SUPFAM" id="SSF55920">
    <property type="entry name" value="Creatinase/aminopeptidase"/>
    <property type="match status" value="1"/>
</dbReference>
<dbReference type="Pfam" id="PF00557">
    <property type="entry name" value="Peptidase_M24"/>
    <property type="match status" value="1"/>
</dbReference>
<keyword evidence="12" id="KW-0031">Aminopeptidase</keyword>
<dbReference type="InterPro" id="IPR000994">
    <property type="entry name" value="Pept_M24"/>
</dbReference>
<dbReference type="InterPro" id="IPR029149">
    <property type="entry name" value="Creatin/AminoP/Spt16_N"/>
</dbReference>
<keyword evidence="9" id="KW-0464">Manganese</keyword>
<evidence type="ECO:0000256" key="1">
    <source>
        <dbReference type="ARBA" id="ARBA00001424"/>
    </source>
</evidence>
<dbReference type="RefSeq" id="WP_311657540.1">
    <property type="nucleotide sequence ID" value="NZ_JAVRHY010000003.1"/>
</dbReference>
<feature type="domain" description="Aminopeptidase P N-terminal" evidence="11">
    <location>
        <begin position="3"/>
        <end position="136"/>
    </location>
</feature>
<organism evidence="12 13">
    <name type="scientific">Spectribacter acetivorans</name>
    <dbReference type="NCBI Taxonomy" id="3075603"/>
    <lineage>
        <taxon>Bacteria</taxon>
        <taxon>Pseudomonadati</taxon>
        <taxon>Pseudomonadota</taxon>
        <taxon>Gammaproteobacteria</taxon>
        <taxon>Salinisphaerales</taxon>
        <taxon>Salinisphaeraceae</taxon>
        <taxon>Spectribacter</taxon>
    </lineage>
</organism>
<dbReference type="SMART" id="SM01011">
    <property type="entry name" value="AMP_N"/>
    <property type="match status" value="1"/>
</dbReference>
<keyword evidence="7" id="KW-0378">Hydrolase</keyword>
<dbReference type="Pfam" id="PF05195">
    <property type="entry name" value="AMP_N"/>
    <property type="match status" value="1"/>
</dbReference>
<evidence type="ECO:0000256" key="5">
    <source>
        <dbReference type="ARBA" id="ARBA00022670"/>
    </source>
</evidence>
<dbReference type="Proteomes" id="UP001259982">
    <property type="component" value="Unassembled WGS sequence"/>
</dbReference>
<keyword evidence="5" id="KW-0645">Protease</keyword>
<dbReference type="SUPFAM" id="SSF53092">
    <property type="entry name" value="Creatinase/prolidase N-terminal domain"/>
    <property type="match status" value="1"/>
</dbReference>
<comment type="cofactor">
    <cofactor evidence="2">
        <name>Mn(2+)</name>
        <dbReference type="ChEBI" id="CHEBI:29035"/>
    </cofactor>
</comment>
<evidence type="ECO:0000259" key="11">
    <source>
        <dbReference type="SMART" id="SM01011"/>
    </source>
</evidence>
<sequence>MTQPIDHARRRARLAERIGDRAVAMLAATPERIRNRDVHYPYRADSDMRYLTGFTEPEAVAVLVPGRPDGEFILFCRDRDPEREVWDGRRAGPEGACRDFGADQAFPIQELAQRLPELLADRDTIHHSLGADDWADRQLTAALDRIRAMGRRGWQTPTQIGLLPAVLHDMRLRKEPAELDRMRHAAAVSAAAHCRAMRVCRPGMAEYALAAELHHEFEAAGMHWAYPSIVGGGANACILHYIENSATLADGDLVLIDAGAENAGYAADITRTFPVSGRFSGPQRDLYAVVLAAQEAAVDAVRAGNDYDAFNRAAVRELCRGMLDLGLLSGDLETVIEQQDYKRFYMHGTGHWLGMDVHDVGDYKVEGKWRLLEPDMVVTVEPGLYVPAGSEGVDERFWNTGIRIEDDVRVTDGAPEVLTAGVPKRADEIEALMADG</sequence>
<comment type="caution">
    <text evidence="12">The sequence shown here is derived from an EMBL/GenBank/DDBJ whole genome shotgun (WGS) entry which is preliminary data.</text>
</comment>
<evidence type="ECO:0000256" key="2">
    <source>
        <dbReference type="ARBA" id="ARBA00001936"/>
    </source>
</evidence>
<name>A0ABU3B8Q6_9GAMM</name>
<dbReference type="Gene3D" id="3.90.230.10">
    <property type="entry name" value="Creatinase/methionine aminopeptidase superfamily"/>
    <property type="match status" value="1"/>
</dbReference>
<dbReference type="PANTHER" id="PTHR43226:SF4">
    <property type="entry name" value="XAA-PRO AMINOPEPTIDASE 3"/>
    <property type="match status" value="1"/>
</dbReference>
<comment type="catalytic activity">
    <reaction evidence="1">
        <text>Release of any N-terminal amino acid, including proline, that is linked to proline, even from a dipeptide or tripeptide.</text>
        <dbReference type="EC" id="3.4.11.9"/>
    </reaction>
</comment>
<evidence type="ECO:0000256" key="8">
    <source>
        <dbReference type="ARBA" id="ARBA00023049"/>
    </source>
</evidence>
<keyword evidence="8" id="KW-0482">Metalloprotease</keyword>
<dbReference type="GO" id="GO:0004177">
    <property type="term" value="F:aminopeptidase activity"/>
    <property type="evidence" value="ECO:0007669"/>
    <property type="project" value="UniProtKB-KW"/>
</dbReference>
<comment type="similarity">
    <text evidence="3 10">Belongs to the peptidase M24B family.</text>
</comment>
<dbReference type="InterPro" id="IPR007865">
    <property type="entry name" value="Aminopep_P_N"/>
</dbReference>
<dbReference type="PROSITE" id="PS00491">
    <property type="entry name" value="PROLINE_PEPTIDASE"/>
    <property type="match status" value="1"/>
</dbReference>
<evidence type="ECO:0000313" key="13">
    <source>
        <dbReference type="Proteomes" id="UP001259982"/>
    </source>
</evidence>
<protein>
    <recommendedName>
        <fullName evidence="4">Xaa-Pro aminopeptidase</fullName>
        <ecNumber evidence="4">3.4.11.9</ecNumber>
    </recommendedName>
</protein>
<evidence type="ECO:0000256" key="10">
    <source>
        <dbReference type="RuleBase" id="RU000590"/>
    </source>
</evidence>
<reference evidence="12 13" key="1">
    <citation type="submission" date="2023-09" db="EMBL/GenBank/DDBJ databases">
        <authorList>
            <person name="Rey-Velasco X."/>
        </authorList>
    </citation>
    <scope>NUCLEOTIDE SEQUENCE [LARGE SCALE GENOMIC DNA]</scope>
    <source>
        <strain evidence="12 13">P385</strain>
    </source>
</reference>
<dbReference type="CDD" id="cd01087">
    <property type="entry name" value="Prolidase"/>
    <property type="match status" value="1"/>
</dbReference>
<keyword evidence="6 10" id="KW-0479">Metal-binding</keyword>
<dbReference type="EC" id="3.4.11.9" evidence="4"/>
<keyword evidence="13" id="KW-1185">Reference proteome</keyword>
<accession>A0ABU3B8Q6</accession>
<gene>
    <name evidence="12" type="ORF">RM531_04210</name>
</gene>
<evidence type="ECO:0000256" key="6">
    <source>
        <dbReference type="ARBA" id="ARBA00022723"/>
    </source>
</evidence>
<dbReference type="Gene3D" id="3.40.350.10">
    <property type="entry name" value="Creatinase/prolidase N-terminal domain"/>
    <property type="match status" value="1"/>
</dbReference>
<dbReference type="PANTHER" id="PTHR43226">
    <property type="entry name" value="XAA-PRO AMINOPEPTIDASE 3"/>
    <property type="match status" value="1"/>
</dbReference>
<proteinExistence type="inferred from homology"/>
<evidence type="ECO:0000256" key="4">
    <source>
        <dbReference type="ARBA" id="ARBA00012574"/>
    </source>
</evidence>
<dbReference type="InterPro" id="IPR036005">
    <property type="entry name" value="Creatinase/aminopeptidase-like"/>
</dbReference>
<dbReference type="InterPro" id="IPR052433">
    <property type="entry name" value="X-Pro_dipept-like"/>
</dbReference>
<evidence type="ECO:0000256" key="7">
    <source>
        <dbReference type="ARBA" id="ARBA00022801"/>
    </source>
</evidence>
<evidence type="ECO:0000256" key="9">
    <source>
        <dbReference type="ARBA" id="ARBA00023211"/>
    </source>
</evidence>
<evidence type="ECO:0000256" key="3">
    <source>
        <dbReference type="ARBA" id="ARBA00008766"/>
    </source>
</evidence>